<keyword evidence="9" id="KW-1185">Reference proteome</keyword>
<dbReference type="InterPro" id="IPR001375">
    <property type="entry name" value="Peptidase_S9_cat"/>
</dbReference>
<dbReference type="EMBL" id="CP104064">
    <property type="protein sequence ID" value="WAH36637.1"/>
    <property type="molecule type" value="Genomic_DNA"/>
</dbReference>
<gene>
    <name evidence="8" type="ORF">NZD86_21060</name>
</gene>
<organism evidence="8 9">
    <name type="scientific">Alicyclobacillus dauci</name>
    <dbReference type="NCBI Taxonomy" id="1475485"/>
    <lineage>
        <taxon>Bacteria</taxon>
        <taxon>Bacillati</taxon>
        <taxon>Bacillota</taxon>
        <taxon>Bacilli</taxon>
        <taxon>Bacillales</taxon>
        <taxon>Alicyclobacillaceae</taxon>
        <taxon>Alicyclobacillus</taxon>
    </lineage>
</organism>
<evidence type="ECO:0000256" key="4">
    <source>
        <dbReference type="ARBA" id="ARBA00032284"/>
    </source>
</evidence>
<dbReference type="Gene3D" id="2.120.10.30">
    <property type="entry name" value="TolB, C-terminal domain"/>
    <property type="match status" value="2"/>
</dbReference>
<keyword evidence="3" id="KW-0007">Acetylation</keyword>
<dbReference type="InterPro" id="IPR002471">
    <property type="entry name" value="Pept_S9_AS"/>
</dbReference>
<evidence type="ECO:0000256" key="2">
    <source>
        <dbReference type="ARBA" id="ARBA00022825"/>
    </source>
</evidence>
<dbReference type="Pfam" id="PF00326">
    <property type="entry name" value="Peptidase_S9"/>
    <property type="match status" value="1"/>
</dbReference>
<comment type="function">
    <text evidence="6">This enzyme catalyzes the hydrolysis of the N-terminal peptide bond of an N-acetylated peptide to generate an N-acetylated amino acid and a peptide with a free N-terminus. It preferentially cleaves off Ac-Ala, Ac-Met and Ac-Ser. Also, involved in the degradation of oxidized and glycated proteins.</text>
</comment>
<evidence type="ECO:0000256" key="1">
    <source>
        <dbReference type="ARBA" id="ARBA00022801"/>
    </source>
</evidence>
<feature type="domain" description="Peptidase S9 prolyl oligopeptidase catalytic" evidence="7">
    <location>
        <begin position="420"/>
        <end position="629"/>
    </location>
</feature>
<dbReference type="InterPro" id="IPR029058">
    <property type="entry name" value="AB_hydrolase_fold"/>
</dbReference>
<accession>A0ABY6Z1S4</accession>
<dbReference type="PROSITE" id="PS00708">
    <property type="entry name" value="PRO_ENDOPEP_SER"/>
    <property type="match status" value="1"/>
</dbReference>
<dbReference type="SUPFAM" id="SSF82171">
    <property type="entry name" value="DPP6 N-terminal domain-like"/>
    <property type="match status" value="1"/>
</dbReference>
<evidence type="ECO:0000256" key="5">
    <source>
        <dbReference type="ARBA" id="ARBA00032596"/>
    </source>
</evidence>
<evidence type="ECO:0000313" key="8">
    <source>
        <dbReference type="EMBL" id="WAH36637.1"/>
    </source>
</evidence>
<name>A0ABY6Z1S4_9BACL</name>
<dbReference type="RefSeq" id="WP_268043998.1">
    <property type="nucleotide sequence ID" value="NZ_CP104064.1"/>
</dbReference>
<dbReference type="Gene3D" id="3.40.50.1820">
    <property type="entry name" value="alpha/beta hydrolase"/>
    <property type="match status" value="1"/>
</dbReference>
<evidence type="ECO:0000256" key="3">
    <source>
        <dbReference type="ARBA" id="ARBA00022990"/>
    </source>
</evidence>
<evidence type="ECO:0000313" key="9">
    <source>
        <dbReference type="Proteomes" id="UP001164803"/>
    </source>
</evidence>
<protein>
    <recommendedName>
        <fullName evidence="5">Acyl-peptide hydrolase</fullName>
    </recommendedName>
    <alternativeName>
        <fullName evidence="4">Acylaminoacyl-peptidase</fullName>
    </alternativeName>
</protein>
<dbReference type="InterPro" id="IPR011042">
    <property type="entry name" value="6-blade_b-propeller_TolB-like"/>
</dbReference>
<dbReference type="Pfam" id="PF07676">
    <property type="entry name" value="PD40"/>
    <property type="match status" value="3"/>
</dbReference>
<dbReference type="SUPFAM" id="SSF53474">
    <property type="entry name" value="alpha/beta-Hydrolases"/>
    <property type="match status" value="1"/>
</dbReference>
<keyword evidence="2" id="KW-0720">Serine protease</keyword>
<dbReference type="InterPro" id="IPR011659">
    <property type="entry name" value="WD40"/>
</dbReference>
<dbReference type="PANTHER" id="PTHR42776">
    <property type="entry name" value="SERINE PEPTIDASE S9 FAMILY MEMBER"/>
    <property type="match status" value="1"/>
</dbReference>
<dbReference type="Proteomes" id="UP001164803">
    <property type="component" value="Chromosome"/>
</dbReference>
<sequence>MDKVKNAYRSALHQVDRNTLSDRPLTYGGDTEYAVQDKRPSFSPDGKLIAYVSNRSGKPQVLVMPTNGGEPIQVTDMPNGVKSYAWSPDSAWIVVAARTDGTRASDGLPKDETDQSETETQDVRVIRNLRFHGNGEGFYDGKSIHLSLVEVATRKVRQLTTGRYNETHPCFSPDGKRVAFISWRDDDERDVTPSIYAINVNTEEMNTVYQGRGGVSALSYSPNGEWIAFFGHDKGEVSGTNSYVWVVPAKGGEARCLTGSMDRPQGTQVGTDARYETGESRPIWSTDGTRIYFTATRNGDCSVYSVTLDGDVREETRTAACVVTSFDVATDGELVVAQESPTCPAEIFLYADGEGRQVTDHNRVLKHAYAVAEPEPFSVTSHDGWTIPGWVLRPADFDSNKKYPLVLEIHGGPHSSYGNTFQHEFQLLAAHGYVVLYMNPRGSHGYGERFVQGCIGDWGGNDYQDLMAAVDEVIKLPYIDSDLLFVTGGSYGGYMTNWIVGHTDRFRAAVTQRCISNIYSMYGTSDIGFWFNKAELGGADLWDNEELIMERSPIRYANNVKTPTKIIHSEEDYRCPMEQGQQWFTALKRFSVDTEFVRFAGENHDLSRNGKPHNRIARLKHIVEWFEHYR</sequence>
<dbReference type="Gene3D" id="2.120.10.60">
    <property type="entry name" value="Tricorn protease N-terminal domain"/>
    <property type="match status" value="1"/>
</dbReference>
<evidence type="ECO:0000259" key="7">
    <source>
        <dbReference type="Pfam" id="PF00326"/>
    </source>
</evidence>
<dbReference type="PANTHER" id="PTHR42776:SF27">
    <property type="entry name" value="DIPEPTIDYL PEPTIDASE FAMILY MEMBER 6"/>
    <property type="match status" value="1"/>
</dbReference>
<keyword evidence="1" id="KW-0378">Hydrolase</keyword>
<evidence type="ECO:0000256" key="6">
    <source>
        <dbReference type="ARBA" id="ARBA00045885"/>
    </source>
</evidence>
<keyword evidence="2" id="KW-0645">Protease</keyword>
<reference evidence="8" key="1">
    <citation type="submission" date="2022-08" db="EMBL/GenBank/DDBJ databases">
        <title>Alicyclobacillus dauci DSM2870, complete genome.</title>
        <authorList>
            <person name="Wang Q."/>
            <person name="Cai R."/>
            <person name="Wang Z."/>
        </authorList>
    </citation>
    <scope>NUCLEOTIDE SEQUENCE</scope>
    <source>
        <strain evidence="8">DSM 28700</strain>
    </source>
</reference>
<proteinExistence type="predicted"/>